<comment type="caution">
    <text evidence="2">The sequence shown here is derived from an EMBL/GenBank/DDBJ whole genome shotgun (WGS) entry which is preliminary data.</text>
</comment>
<dbReference type="OrthoDB" id="9809668at2"/>
<dbReference type="EMBL" id="QSLN01000002">
    <property type="protein sequence ID" value="RDV84201.1"/>
    <property type="molecule type" value="Genomic_DNA"/>
</dbReference>
<gene>
    <name evidence="2" type="ORF">DXX99_02500</name>
</gene>
<dbReference type="Proteomes" id="UP000256329">
    <property type="component" value="Unassembled WGS sequence"/>
</dbReference>
<organism evidence="2 3">
    <name type="scientific">Ammonifex thiophilus</name>
    <dbReference type="NCBI Taxonomy" id="444093"/>
    <lineage>
        <taxon>Bacteria</taxon>
        <taxon>Bacillati</taxon>
        <taxon>Bacillota</taxon>
        <taxon>Clostridia</taxon>
        <taxon>Thermoanaerobacterales</taxon>
        <taxon>Thermoanaerobacteraceae</taxon>
        <taxon>Ammonifex</taxon>
    </lineage>
</organism>
<dbReference type="Pfam" id="PF01909">
    <property type="entry name" value="NTP_transf_2"/>
    <property type="match status" value="1"/>
</dbReference>
<protein>
    <recommendedName>
        <fullName evidence="1">Polymerase nucleotidyl transferase domain-containing protein</fullName>
    </recommendedName>
</protein>
<dbReference type="AlphaFoldDB" id="A0A3D8P722"/>
<evidence type="ECO:0000313" key="2">
    <source>
        <dbReference type="EMBL" id="RDV84201.1"/>
    </source>
</evidence>
<accession>A0A3D8P722</accession>
<dbReference type="RefSeq" id="WP_115791944.1">
    <property type="nucleotide sequence ID" value="NZ_QSLN01000002.1"/>
</dbReference>
<dbReference type="GO" id="GO:0016779">
    <property type="term" value="F:nucleotidyltransferase activity"/>
    <property type="evidence" value="ECO:0007669"/>
    <property type="project" value="InterPro"/>
</dbReference>
<dbReference type="InterPro" id="IPR043519">
    <property type="entry name" value="NT_sf"/>
</dbReference>
<dbReference type="SUPFAM" id="SSF81301">
    <property type="entry name" value="Nucleotidyltransferase"/>
    <property type="match status" value="1"/>
</dbReference>
<dbReference type="Gene3D" id="3.30.460.10">
    <property type="entry name" value="Beta Polymerase, domain 2"/>
    <property type="match status" value="1"/>
</dbReference>
<evidence type="ECO:0000313" key="3">
    <source>
        <dbReference type="Proteomes" id="UP000256329"/>
    </source>
</evidence>
<sequence length="55" mass="6412">MVVLTLNDLKSREEVLRTLRAELPYLRERFGVKRLALYGSFARGEQTEDSHRPHG</sequence>
<reference evidence="2 3" key="1">
    <citation type="submission" date="2018-08" db="EMBL/GenBank/DDBJ databases">
        <title>Form III RuBisCO-mediated autotrophy in Thermodesulfobium bacteria.</title>
        <authorList>
            <person name="Toshchakov S.V."/>
            <person name="Kublanov I.V."/>
            <person name="Frolov E."/>
            <person name="Bonch-Osmolovskaya E.A."/>
            <person name="Tourova T.P."/>
            <person name="Chernych N.A."/>
            <person name="Lebedinsky A.V."/>
        </authorList>
    </citation>
    <scope>NUCLEOTIDE SEQUENCE [LARGE SCALE GENOMIC DNA]</scope>
    <source>
        <strain evidence="2 3">SR</strain>
    </source>
</reference>
<evidence type="ECO:0000259" key="1">
    <source>
        <dbReference type="Pfam" id="PF01909"/>
    </source>
</evidence>
<dbReference type="InterPro" id="IPR002934">
    <property type="entry name" value="Polymerase_NTP_transf_dom"/>
</dbReference>
<keyword evidence="3" id="KW-1185">Reference proteome</keyword>
<name>A0A3D8P722_9THEO</name>
<feature type="domain" description="Polymerase nucleotidyl transferase" evidence="1">
    <location>
        <begin position="25"/>
        <end position="50"/>
    </location>
</feature>
<proteinExistence type="predicted"/>